<sequence length="283" mass="32335">MAHVVLARHLLIQTCHNKLCDAQTMKPRPKMPCAPLVPPGAAQVLPLSAVPMYSQIREIIRHRILDGTYPSHALMPSESQMTVAFGVSRITIRQALNDLQKEGMIFKVPGKGTFVSKPKAFQNLSNLRGFGEAMNSLGYETFSQVLSQRPVRVDELVARRLRLEQGSMAFQIQRLRYLNREPISVDVSYFPLDLGQRLAQEDLQARDVFAILENDYELNLTHADVQIDAITVDEWLAGHLRIAEGAPLLRIERLTYANEQPIDFEYLYYRGDAFQYRLRIERK</sequence>
<dbReference type="SMART" id="SM00345">
    <property type="entry name" value="HTH_GNTR"/>
    <property type="match status" value="1"/>
</dbReference>
<gene>
    <name evidence="5" type="primary">yvoA_1</name>
    <name evidence="5" type="ORF">GALL_197500</name>
</gene>
<dbReference type="InterPro" id="IPR011663">
    <property type="entry name" value="UTRA"/>
</dbReference>
<evidence type="ECO:0000313" key="5">
    <source>
        <dbReference type="EMBL" id="OIQ98156.1"/>
    </source>
</evidence>
<dbReference type="InterPro" id="IPR050679">
    <property type="entry name" value="Bact_HTH_transcr_reg"/>
</dbReference>
<dbReference type="Pfam" id="PF07702">
    <property type="entry name" value="UTRA"/>
    <property type="match status" value="1"/>
</dbReference>
<dbReference type="AlphaFoldDB" id="A0A1J5S1J1"/>
<organism evidence="5">
    <name type="scientific">mine drainage metagenome</name>
    <dbReference type="NCBI Taxonomy" id="410659"/>
    <lineage>
        <taxon>unclassified sequences</taxon>
        <taxon>metagenomes</taxon>
        <taxon>ecological metagenomes</taxon>
    </lineage>
</organism>
<name>A0A1J5S1J1_9ZZZZ</name>
<accession>A0A1J5S1J1</accession>
<dbReference type="SUPFAM" id="SSF46785">
    <property type="entry name" value="Winged helix' DNA-binding domain"/>
    <property type="match status" value="1"/>
</dbReference>
<dbReference type="PANTHER" id="PTHR44846:SF1">
    <property type="entry name" value="MANNOSYL-D-GLYCERATE TRANSPORT_METABOLISM SYSTEM REPRESSOR MNGR-RELATED"/>
    <property type="match status" value="1"/>
</dbReference>
<dbReference type="InterPro" id="IPR000524">
    <property type="entry name" value="Tscrpt_reg_HTH_GntR"/>
</dbReference>
<dbReference type="CDD" id="cd07377">
    <property type="entry name" value="WHTH_GntR"/>
    <property type="match status" value="1"/>
</dbReference>
<protein>
    <submittedName>
        <fullName evidence="5">HTH-type transcriptional repressor YvoA</fullName>
    </submittedName>
</protein>
<dbReference type="Gene3D" id="1.10.10.10">
    <property type="entry name" value="Winged helix-like DNA-binding domain superfamily/Winged helix DNA-binding domain"/>
    <property type="match status" value="1"/>
</dbReference>
<dbReference type="SUPFAM" id="SSF64288">
    <property type="entry name" value="Chorismate lyase-like"/>
    <property type="match status" value="1"/>
</dbReference>
<evidence type="ECO:0000259" key="4">
    <source>
        <dbReference type="PROSITE" id="PS50949"/>
    </source>
</evidence>
<dbReference type="InterPro" id="IPR036388">
    <property type="entry name" value="WH-like_DNA-bd_sf"/>
</dbReference>
<evidence type="ECO:0000256" key="1">
    <source>
        <dbReference type="ARBA" id="ARBA00023015"/>
    </source>
</evidence>
<dbReference type="FunFam" id="1.10.10.10:FF:000079">
    <property type="entry name" value="GntR family transcriptional regulator"/>
    <property type="match status" value="1"/>
</dbReference>
<evidence type="ECO:0000256" key="3">
    <source>
        <dbReference type="ARBA" id="ARBA00023163"/>
    </source>
</evidence>
<keyword evidence="3" id="KW-0804">Transcription</keyword>
<dbReference type="InterPro" id="IPR036390">
    <property type="entry name" value="WH_DNA-bd_sf"/>
</dbReference>
<dbReference type="PANTHER" id="PTHR44846">
    <property type="entry name" value="MANNOSYL-D-GLYCERATE TRANSPORT/METABOLISM SYSTEM REPRESSOR MNGR-RELATED"/>
    <property type="match status" value="1"/>
</dbReference>
<keyword evidence="1" id="KW-0805">Transcription regulation</keyword>
<reference evidence="5" key="1">
    <citation type="submission" date="2016-10" db="EMBL/GenBank/DDBJ databases">
        <title>Sequence of Gallionella enrichment culture.</title>
        <authorList>
            <person name="Poehlein A."/>
            <person name="Muehling M."/>
            <person name="Daniel R."/>
        </authorList>
    </citation>
    <scope>NUCLEOTIDE SEQUENCE</scope>
</reference>
<dbReference type="PRINTS" id="PR00035">
    <property type="entry name" value="HTHGNTR"/>
</dbReference>
<dbReference type="PROSITE" id="PS50949">
    <property type="entry name" value="HTH_GNTR"/>
    <property type="match status" value="1"/>
</dbReference>
<dbReference type="GO" id="GO:0003700">
    <property type="term" value="F:DNA-binding transcription factor activity"/>
    <property type="evidence" value="ECO:0007669"/>
    <property type="project" value="InterPro"/>
</dbReference>
<dbReference type="GO" id="GO:0045892">
    <property type="term" value="P:negative regulation of DNA-templated transcription"/>
    <property type="evidence" value="ECO:0007669"/>
    <property type="project" value="TreeGrafter"/>
</dbReference>
<dbReference type="InterPro" id="IPR028978">
    <property type="entry name" value="Chorismate_lyase_/UTRA_dom_sf"/>
</dbReference>
<feature type="domain" description="HTH gntR-type" evidence="4">
    <location>
        <begin position="50"/>
        <end position="118"/>
    </location>
</feature>
<dbReference type="Pfam" id="PF00392">
    <property type="entry name" value="GntR"/>
    <property type="match status" value="1"/>
</dbReference>
<dbReference type="EMBL" id="MLJW01000122">
    <property type="protein sequence ID" value="OIQ98156.1"/>
    <property type="molecule type" value="Genomic_DNA"/>
</dbReference>
<proteinExistence type="predicted"/>
<dbReference type="SMART" id="SM00866">
    <property type="entry name" value="UTRA"/>
    <property type="match status" value="1"/>
</dbReference>
<keyword evidence="2" id="KW-0238">DNA-binding</keyword>
<comment type="caution">
    <text evidence="5">The sequence shown here is derived from an EMBL/GenBank/DDBJ whole genome shotgun (WGS) entry which is preliminary data.</text>
</comment>
<dbReference type="GO" id="GO:0003677">
    <property type="term" value="F:DNA binding"/>
    <property type="evidence" value="ECO:0007669"/>
    <property type="project" value="UniProtKB-KW"/>
</dbReference>
<dbReference type="Gene3D" id="3.40.1410.10">
    <property type="entry name" value="Chorismate lyase-like"/>
    <property type="match status" value="1"/>
</dbReference>
<evidence type="ECO:0000256" key="2">
    <source>
        <dbReference type="ARBA" id="ARBA00023125"/>
    </source>
</evidence>